<dbReference type="GO" id="GO:0008061">
    <property type="term" value="F:chitin binding"/>
    <property type="evidence" value="ECO:0007669"/>
    <property type="project" value="InterPro"/>
</dbReference>
<dbReference type="InterPro" id="IPR050314">
    <property type="entry name" value="Glycosyl_Hydrlase_18"/>
</dbReference>
<dbReference type="InterPro" id="IPR017853">
    <property type="entry name" value="GH"/>
</dbReference>
<dbReference type="PROSITE" id="PS50022">
    <property type="entry name" value="FA58C_3"/>
    <property type="match status" value="2"/>
</dbReference>
<dbReference type="Gene3D" id="2.60.120.260">
    <property type="entry name" value="Galactose-binding domain-like"/>
    <property type="match status" value="3"/>
</dbReference>
<organism evidence="11 12">
    <name type="scientific">Chitinophaga rupis</name>
    <dbReference type="NCBI Taxonomy" id="573321"/>
    <lineage>
        <taxon>Bacteria</taxon>
        <taxon>Pseudomonadati</taxon>
        <taxon>Bacteroidota</taxon>
        <taxon>Chitinophagia</taxon>
        <taxon>Chitinophagales</taxon>
        <taxon>Chitinophagaceae</taxon>
        <taxon>Chitinophaga</taxon>
    </lineage>
</organism>
<dbReference type="SMART" id="SM00231">
    <property type="entry name" value="FA58C"/>
    <property type="match status" value="2"/>
</dbReference>
<dbReference type="Pfam" id="PF03422">
    <property type="entry name" value="CBM_6"/>
    <property type="match status" value="1"/>
</dbReference>
<accession>A0A1H7PJC8</accession>
<dbReference type="OrthoDB" id="154460at2"/>
<dbReference type="GO" id="GO:0006032">
    <property type="term" value="P:chitin catabolic process"/>
    <property type="evidence" value="ECO:0007669"/>
    <property type="project" value="TreeGrafter"/>
</dbReference>
<evidence type="ECO:0000256" key="3">
    <source>
        <dbReference type="ARBA" id="ARBA00022729"/>
    </source>
</evidence>
<evidence type="ECO:0000259" key="10">
    <source>
        <dbReference type="PROSITE" id="PS51910"/>
    </source>
</evidence>
<keyword evidence="5 6" id="KW-0326">Glycosidase</keyword>
<keyword evidence="12" id="KW-1185">Reference proteome</keyword>
<dbReference type="InterPro" id="IPR026444">
    <property type="entry name" value="Secre_tail"/>
</dbReference>
<gene>
    <name evidence="11" type="ORF">SAMN04488505_102101</name>
</gene>
<dbReference type="EC" id="3.2.1.14" evidence="2"/>
<dbReference type="InterPro" id="IPR000421">
    <property type="entry name" value="FA58C"/>
</dbReference>
<dbReference type="EMBL" id="FOBB01000002">
    <property type="protein sequence ID" value="SEL35891.1"/>
    <property type="molecule type" value="Genomic_DNA"/>
</dbReference>
<dbReference type="SMART" id="SM00606">
    <property type="entry name" value="CBD_IV"/>
    <property type="match status" value="1"/>
</dbReference>
<evidence type="ECO:0000256" key="4">
    <source>
        <dbReference type="ARBA" id="ARBA00022801"/>
    </source>
</evidence>
<evidence type="ECO:0000256" key="1">
    <source>
        <dbReference type="ARBA" id="ARBA00000822"/>
    </source>
</evidence>
<dbReference type="CDD" id="cd04080">
    <property type="entry name" value="CBM6_cellulase-like"/>
    <property type="match status" value="1"/>
</dbReference>
<feature type="domain" description="GH18" evidence="10">
    <location>
        <begin position="26"/>
        <end position="274"/>
    </location>
</feature>
<dbReference type="GO" id="GO:0005975">
    <property type="term" value="P:carbohydrate metabolic process"/>
    <property type="evidence" value="ECO:0007669"/>
    <property type="project" value="InterPro"/>
</dbReference>
<dbReference type="InterPro" id="IPR001223">
    <property type="entry name" value="Glyco_hydro18_cat"/>
</dbReference>
<dbReference type="PROSITE" id="PS51910">
    <property type="entry name" value="GH18_2"/>
    <property type="match status" value="1"/>
</dbReference>
<dbReference type="InterPro" id="IPR008979">
    <property type="entry name" value="Galactose-bd-like_sf"/>
</dbReference>
<dbReference type="PROSITE" id="PS51175">
    <property type="entry name" value="CBM6"/>
    <property type="match status" value="1"/>
</dbReference>
<keyword evidence="3 7" id="KW-0732">Signal</keyword>
<dbReference type="Proteomes" id="UP000198984">
    <property type="component" value="Unassembled WGS sequence"/>
</dbReference>
<dbReference type="AlphaFoldDB" id="A0A1H7PJC8"/>
<evidence type="ECO:0000256" key="2">
    <source>
        <dbReference type="ARBA" id="ARBA00012729"/>
    </source>
</evidence>
<feature type="domain" description="F5/8 type C" evidence="8">
    <location>
        <begin position="565"/>
        <end position="703"/>
    </location>
</feature>
<dbReference type="GO" id="GO:0030246">
    <property type="term" value="F:carbohydrate binding"/>
    <property type="evidence" value="ECO:0007669"/>
    <property type="project" value="InterPro"/>
</dbReference>
<comment type="catalytic activity">
    <reaction evidence="1">
        <text>Random endo-hydrolysis of N-acetyl-beta-D-glucosaminide (1-&gt;4)-beta-linkages in chitin and chitodextrins.</text>
        <dbReference type="EC" id="3.2.1.14"/>
    </reaction>
</comment>
<evidence type="ECO:0000256" key="5">
    <source>
        <dbReference type="ARBA" id="ARBA00023295"/>
    </source>
</evidence>
<evidence type="ECO:0000256" key="6">
    <source>
        <dbReference type="RuleBase" id="RU000489"/>
    </source>
</evidence>
<dbReference type="PROSITE" id="PS01095">
    <property type="entry name" value="GH18_1"/>
    <property type="match status" value="1"/>
</dbReference>
<evidence type="ECO:0000259" key="9">
    <source>
        <dbReference type="PROSITE" id="PS51175"/>
    </source>
</evidence>
<evidence type="ECO:0000313" key="12">
    <source>
        <dbReference type="Proteomes" id="UP000198984"/>
    </source>
</evidence>
<sequence length="803" mass="86038">MQKIKLLFLFTLLTLSGATFAQVSCYNIVGYYPSWVAGGNYYINSPSKVDYSKYTHICYAFAIPGNDGNIGGVDGASTLRDLVTRGHAANVKVLLSIGGWLSSSPSNTPFESISTNTTAINNMVNACANLVTQYNLDGIDLDWEYPTTKARWNALAVPLGNRLHSMGKLFTAAVSESADNNGNNYDNVTMLDLVNIMCYGGDALASSSMAYWTSRGVPQNKRMLGVPFYSADNNSAEHIRKANLAKTTAGGIMIWDIASEYGDINAIYSTLGNVCQGGGNNPVPQNLASGKPATASTTEANTTTSVVAANVTDGSYGTRWSSAFADSQWVSVDLGAVYDINRVKITWEAAYASAYRIEVSTDGSVWNRAKSVTGNTSLVNDNTGLTASGRYVRIFGVTRATTYGISIYELEVYGATAVAQTPYGGTKWAIPGKIEAENYDNGGEGVAYHDLTSANQGGQYRTTEAVDLESCTEGGYNLSYVQAGEWFEYTVNVATAGTYTLQARVATNAAGKSFHIELDGQTIGTIAIPNTGDWQTWSTVSVTTPALTAGTKVLRIVVDNAEFNLNWISFTSAADNIALNKTITASSVEEAGFEAYKAFDGNATTTRWSSAYTDNEWIAADLGSVQSVSRVVLKWENAYATAYRIETSTDNVTWTAQKTVTAGAGGTEDLSFPAVSARYVRMQGVQRATPYGYSIWEFEVYTAAPALAARKTAALPNTVTDGTDGKPRFSLGVSPNPATNILTVQYKGAAAQSLLKVYSLTGREVYQSRLGGNANQLQIDISKWPKGIYIISLGNTSKKVVVE</sequence>
<dbReference type="SMART" id="SM00636">
    <property type="entry name" value="Glyco_18"/>
    <property type="match status" value="1"/>
</dbReference>
<dbReference type="STRING" id="573321.SAMN04488505_102101"/>
<feature type="domain" description="CBM6" evidence="9">
    <location>
        <begin position="432"/>
        <end position="571"/>
    </location>
</feature>
<dbReference type="GO" id="GO:0005576">
    <property type="term" value="C:extracellular region"/>
    <property type="evidence" value="ECO:0007669"/>
    <property type="project" value="TreeGrafter"/>
</dbReference>
<dbReference type="Pfam" id="PF00754">
    <property type="entry name" value="F5_F8_type_C"/>
    <property type="match status" value="2"/>
</dbReference>
<dbReference type="PANTHER" id="PTHR11177">
    <property type="entry name" value="CHITINASE"/>
    <property type="match status" value="1"/>
</dbReference>
<dbReference type="SUPFAM" id="SSF49785">
    <property type="entry name" value="Galactose-binding domain-like"/>
    <property type="match status" value="3"/>
</dbReference>
<evidence type="ECO:0000259" key="8">
    <source>
        <dbReference type="PROSITE" id="PS50022"/>
    </source>
</evidence>
<dbReference type="Pfam" id="PF00704">
    <property type="entry name" value="Glyco_hydro_18"/>
    <property type="match status" value="1"/>
</dbReference>
<dbReference type="RefSeq" id="WP_089908740.1">
    <property type="nucleotide sequence ID" value="NZ_FOBB01000002.1"/>
</dbReference>
<dbReference type="Pfam" id="PF18962">
    <property type="entry name" value="Por_Secre_tail"/>
    <property type="match status" value="1"/>
</dbReference>
<proteinExistence type="predicted"/>
<feature type="domain" description="F5/8 type C" evidence="8">
    <location>
        <begin position="280"/>
        <end position="415"/>
    </location>
</feature>
<dbReference type="GO" id="GO:0008843">
    <property type="term" value="F:endochitinase activity"/>
    <property type="evidence" value="ECO:0007669"/>
    <property type="project" value="UniProtKB-EC"/>
</dbReference>
<feature type="signal peptide" evidence="7">
    <location>
        <begin position="1"/>
        <end position="21"/>
    </location>
</feature>
<keyword evidence="4 6" id="KW-0378">Hydrolase</keyword>
<dbReference type="InterPro" id="IPR001579">
    <property type="entry name" value="Glyco_hydro_18_chit_AS"/>
</dbReference>
<dbReference type="Gene3D" id="3.20.20.80">
    <property type="entry name" value="Glycosidases"/>
    <property type="match status" value="1"/>
</dbReference>
<dbReference type="PANTHER" id="PTHR11177:SF317">
    <property type="entry name" value="CHITINASE 12-RELATED"/>
    <property type="match status" value="1"/>
</dbReference>
<name>A0A1H7PJC8_9BACT</name>
<dbReference type="InterPro" id="IPR006584">
    <property type="entry name" value="Cellulose-bd_IV"/>
</dbReference>
<dbReference type="SUPFAM" id="SSF51445">
    <property type="entry name" value="(Trans)glycosidases"/>
    <property type="match status" value="1"/>
</dbReference>
<evidence type="ECO:0000313" key="11">
    <source>
        <dbReference type="EMBL" id="SEL35891.1"/>
    </source>
</evidence>
<evidence type="ECO:0000256" key="7">
    <source>
        <dbReference type="SAM" id="SignalP"/>
    </source>
</evidence>
<feature type="chain" id="PRO_5011697408" description="chitinase" evidence="7">
    <location>
        <begin position="22"/>
        <end position="803"/>
    </location>
</feature>
<reference evidence="11 12" key="1">
    <citation type="submission" date="2016-10" db="EMBL/GenBank/DDBJ databases">
        <authorList>
            <person name="de Groot N.N."/>
        </authorList>
    </citation>
    <scope>NUCLEOTIDE SEQUENCE [LARGE SCALE GENOMIC DNA]</scope>
    <source>
        <strain evidence="11 12">DSM 21039</strain>
    </source>
</reference>
<protein>
    <recommendedName>
        <fullName evidence="2">chitinase</fullName>
        <ecNumber evidence="2">3.2.1.14</ecNumber>
    </recommendedName>
</protein>
<dbReference type="NCBIfam" id="TIGR04183">
    <property type="entry name" value="Por_Secre_tail"/>
    <property type="match status" value="1"/>
</dbReference>
<dbReference type="InterPro" id="IPR011583">
    <property type="entry name" value="Chitinase_II/V-like_cat"/>
</dbReference>
<dbReference type="InterPro" id="IPR005084">
    <property type="entry name" value="CBM6"/>
</dbReference>